<dbReference type="EMBL" id="SMMG02000001">
    <property type="protein sequence ID" value="KAA3488202.1"/>
    <property type="molecule type" value="Genomic_DNA"/>
</dbReference>
<dbReference type="OrthoDB" id="65569at2759"/>
<dbReference type="AlphaFoldDB" id="A0A5B6X4Z0"/>
<evidence type="ECO:0000313" key="4">
    <source>
        <dbReference type="Proteomes" id="UP000325315"/>
    </source>
</evidence>
<dbReference type="PANTHER" id="PTHR10353:SF141">
    <property type="entry name" value="BETA-GLUCOSIDASE 40-LIKE"/>
    <property type="match status" value="1"/>
</dbReference>
<protein>
    <submittedName>
        <fullName evidence="3">Beta-glucosidase 40-like</fullName>
    </submittedName>
</protein>
<evidence type="ECO:0000256" key="1">
    <source>
        <dbReference type="ARBA" id="ARBA00010838"/>
    </source>
</evidence>
<gene>
    <name evidence="3" type="ORF">EPI10_031974</name>
</gene>
<dbReference type="InterPro" id="IPR001360">
    <property type="entry name" value="Glyco_hydro_1"/>
</dbReference>
<evidence type="ECO:0000313" key="3">
    <source>
        <dbReference type="EMBL" id="KAA3488202.1"/>
    </source>
</evidence>
<evidence type="ECO:0000256" key="2">
    <source>
        <dbReference type="RuleBase" id="RU003690"/>
    </source>
</evidence>
<proteinExistence type="inferred from homology"/>
<dbReference type="Pfam" id="PF00232">
    <property type="entry name" value="Glyco_hydro_1"/>
    <property type="match status" value="1"/>
</dbReference>
<dbReference type="GO" id="GO:0008422">
    <property type="term" value="F:beta-glucosidase activity"/>
    <property type="evidence" value="ECO:0007669"/>
    <property type="project" value="TreeGrafter"/>
</dbReference>
<reference evidence="4" key="1">
    <citation type="journal article" date="2019" name="Plant Biotechnol. J.">
        <title>Genome sequencing of the Australian wild diploid species Gossypium australe highlights disease resistance and delayed gland morphogenesis.</title>
        <authorList>
            <person name="Cai Y."/>
            <person name="Cai X."/>
            <person name="Wang Q."/>
            <person name="Wang P."/>
            <person name="Zhang Y."/>
            <person name="Cai C."/>
            <person name="Xu Y."/>
            <person name="Wang K."/>
            <person name="Zhou Z."/>
            <person name="Wang C."/>
            <person name="Geng S."/>
            <person name="Li B."/>
            <person name="Dong Q."/>
            <person name="Hou Y."/>
            <person name="Wang H."/>
            <person name="Ai P."/>
            <person name="Liu Z."/>
            <person name="Yi F."/>
            <person name="Sun M."/>
            <person name="An G."/>
            <person name="Cheng J."/>
            <person name="Zhang Y."/>
            <person name="Shi Q."/>
            <person name="Xie Y."/>
            <person name="Shi X."/>
            <person name="Chang Y."/>
            <person name="Huang F."/>
            <person name="Chen Y."/>
            <person name="Hong S."/>
            <person name="Mi L."/>
            <person name="Sun Q."/>
            <person name="Zhang L."/>
            <person name="Zhou B."/>
            <person name="Peng R."/>
            <person name="Zhang X."/>
            <person name="Liu F."/>
        </authorList>
    </citation>
    <scope>NUCLEOTIDE SEQUENCE [LARGE SCALE GENOMIC DNA]</scope>
    <source>
        <strain evidence="4">cv. PA1801</strain>
    </source>
</reference>
<dbReference type="Gene3D" id="3.20.20.80">
    <property type="entry name" value="Glycosidases"/>
    <property type="match status" value="1"/>
</dbReference>
<keyword evidence="4" id="KW-1185">Reference proteome</keyword>
<dbReference type="GO" id="GO:0005975">
    <property type="term" value="P:carbohydrate metabolic process"/>
    <property type="evidence" value="ECO:0007669"/>
    <property type="project" value="InterPro"/>
</dbReference>
<sequence>MQLLKEMGVDAYRISIAWSRIFPTGTGEINQAGVDHYNNLINAIINIEAFFIVCYDAGIKPYDLPQALEDKYGGWLDGHIRKDFALFTETCFEKFGDRVKHWITFNEPHTFAIQGYYKGNHAPGHRSSVLSKVGDPTTEPYIVAQYAIRCHATAADIYRRNYEDKQNGLIGIPLDAKWYAPQTMQQQTLKQLKEPKIFSLAGFLTQCSSEINYPSSMRTNVGDFVGINHFTTYYSRGNATNSDFDYLNDCISDANAFAIRVDDTNNITPIEDALKDWLRIKYHTEYLTNLLAAI</sequence>
<dbReference type="InterPro" id="IPR017853">
    <property type="entry name" value="GH"/>
</dbReference>
<dbReference type="PANTHER" id="PTHR10353">
    <property type="entry name" value="GLYCOSYL HYDROLASE"/>
    <property type="match status" value="1"/>
</dbReference>
<dbReference type="SUPFAM" id="SSF51445">
    <property type="entry name" value="(Trans)glycosidases"/>
    <property type="match status" value="1"/>
</dbReference>
<dbReference type="Proteomes" id="UP000325315">
    <property type="component" value="Unassembled WGS sequence"/>
</dbReference>
<name>A0A5B6X4Z0_9ROSI</name>
<organism evidence="3 4">
    <name type="scientific">Gossypium australe</name>
    <dbReference type="NCBI Taxonomy" id="47621"/>
    <lineage>
        <taxon>Eukaryota</taxon>
        <taxon>Viridiplantae</taxon>
        <taxon>Streptophyta</taxon>
        <taxon>Embryophyta</taxon>
        <taxon>Tracheophyta</taxon>
        <taxon>Spermatophyta</taxon>
        <taxon>Magnoliopsida</taxon>
        <taxon>eudicotyledons</taxon>
        <taxon>Gunneridae</taxon>
        <taxon>Pentapetalae</taxon>
        <taxon>rosids</taxon>
        <taxon>malvids</taxon>
        <taxon>Malvales</taxon>
        <taxon>Malvaceae</taxon>
        <taxon>Malvoideae</taxon>
        <taxon>Gossypium</taxon>
    </lineage>
</organism>
<accession>A0A5B6X4Z0</accession>
<comment type="caution">
    <text evidence="3">The sequence shown here is derived from an EMBL/GenBank/DDBJ whole genome shotgun (WGS) entry which is preliminary data.</text>
</comment>
<comment type="similarity">
    <text evidence="1 2">Belongs to the glycosyl hydrolase 1 family.</text>
</comment>